<feature type="non-terminal residue" evidence="1">
    <location>
        <position position="1"/>
    </location>
</feature>
<comment type="caution">
    <text evidence="1">The sequence shown here is derived from an EMBL/GenBank/DDBJ whole genome shotgun (WGS) entry which is preliminary data.</text>
</comment>
<evidence type="ECO:0000313" key="1">
    <source>
        <dbReference type="EMBL" id="GAI45809.1"/>
    </source>
</evidence>
<dbReference type="InterPro" id="IPR029062">
    <property type="entry name" value="Class_I_gatase-like"/>
</dbReference>
<protein>
    <submittedName>
        <fullName evidence="1">Uncharacterized protein</fullName>
    </submittedName>
</protein>
<gene>
    <name evidence="1" type="ORF">S06H3_41574</name>
</gene>
<dbReference type="EMBL" id="BARV01025637">
    <property type="protein sequence ID" value="GAI45809.1"/>
    <property type="molecule type" value="Genomic_DNA"/>
</dbReference>
<reference evidence="1" key="1">
    <citation type="journal article" date="2014" name="Front. Microbiol.">
        <title>High frequency of phylogenetically diverse reductive dehalogenase-homologous genes in deep subseafloor sedimentary metagenomes.</title>
        <authorList>
            <person name="Kawai M."/>
            <person name="Futagami T."/>
            <person name="Toyoda A."/>
            <person name="Takaki Y."/>
            <person name="Nishi S."/>
            <person name="Hori S."/>
            <person name="Arai W."/>
            <person name="Tsubouchi T."/>
            <person name="Morono Y."/>
            <person name="Uchiyama I."/>
            <person name="Ito T."/>
            <person name="Fujiyama A."/>
            <person name="Inagaki F."/>
            <person name="Takami H."/>
        </authorList>
    </citation>
    <scope>NUCLEOTIDE SEQUENCE</scope>
    <source>
        <strain evidence="1">Expedition CK06-06</strain>
    </source>
</reference>
<sequence>NLIGALESKGYTITDNSSQPITADLLAPYDILVIPGLELGNKLVGGDPSLLPNADVEAIKSFVEGGKGLLIMEGSDYESYNFYRVQNKVLDALNFGLHFQHDEVEDPDFSEPYWFDAEVTDDEFGADYRTATGLTAVRVYGVCSLAELL</sequence>
<name>X1QRA6_9ZZZZ</name>
<dbReference type="AlphaFoldDB" id="X1QRA6"/>
<organism evidence="1">
    <name type="scientific">marine sediment metagenome</name>
    <dbReference type="NCBI Taxonomy" id="412755"/>
    <lineage>
        <taxon>unclassified sequences</taxon>
        <taxon>metagenomes</taxon>
        <taxon>ecological metagenomes</taxon>
    </lineage>
</organism>
<dbReference type="SUPFAM" id="SSF52317">
    <property type="entry name" value="Class I glutamine amidotransferase-like"/>
    <property type="match status" value="1"/>
</dbReference>
<accession>X1QRA6</accession>
<proteinExistence type="predicted"/>